<dbReference type="Pfam" id="PF12645">
    <property type="entry name" value="HTH_16"/>
    <property type="match status" value="1"/>
</dbReference>
<gene>
    <name evidence="2" type="ORF">CBF29_08115</name>
</gene>
<dbReference type="InterPro" id="IPR024760">
    <property type="entry name" value="HTH_dom_conjug_TS-like"/>
</dbReference>
<name>A0A430AT84_9ENTE</name>
<dbReference type="EMBL" id="NGKA01000011">
    <property type="protein sequence ID" value="RSU11263.1"/>
    <property type="molecule type" value="Genomic_DNA"/>
</dbReference>
<sequence>MRQYKQKLIPYATIMLAIKQDVEAIQTIIHYYESYMIYLCQKSVIADEGIIRNMQFDEEMKSRLEIKLMMAILKFKVD</sequence>
<evidence type="ECO:0000313" key="3">
    <source>
        <dbReference type="Proteomes" id="UP000287605"/>
    </source>
</evidence>
<organism evidence="2 3">
    <name type="scientific">Vagococcus elongatus</name>
    <dbReference type="NCBI Taxonomy" id="180344"/>
    <lineage>
        <taxon>Bacteria</taxon>
        <taxon>Bacillati</taxon>
        <taxon>Bacillota</taxon>
        <taxon>Bacilli</taxon>
        <taxon>Lactobacillales</taxon>
        <taxon>Enterococcaceae</taxon>
        <taxon>Vagococcus</taxon>
    </lineage>
</organism>
<feature type="domain" description="Helix-turn-helix conjugative transposon-like" evidence="1">
    <location>
        <begin position="11"/>
        <end position="76"/>
    </location>
</feature>
<accession>A0A430AT84</accession>
<keyword evidence="3" id="KW-1185">Reference proteome</keyword>
<proteinExistence type="predicted"/>
<evidence type="ECO:0000259" key="1">
    <source>
        <dbReference type="Pfam" id="PF12645"/>
    </source>
</evidence>
<protein>
    <recommendedName>
        <fullName evidence="1">Helix-turn-helix conjugative transposon-like domain-containing protein</fullName>
    </recommendedName>
</protein>
<dbReference type="AlphaFoldDB" id="A0A430AT84"/>
<dbReference type="Proteomes" id="UP000287605">
    <property type="component" value="Unassembled WGS sequence"/>
</dbReference>
<dbReference type="OrthoDB" id="9801453at2"/>
<evidence type="ECO:0000313" key="2">
    <source>
        <dbReference type="EMBL" id="RSU11263.1"/>
    </source>
</evidence>
<reference evidence="2 3" key="1">
    <citation type="submission" date="2017-05" db="EMBL/GenBank/DDBJ databases">
        <title>Vagococcus spp. assemblies.</title>
        <authorList>
            <person name="Gulvik C.A."/>
        </authorList>
    </citation>
    <scope>NUCLEOTIDE SEQUENCE [LARGE SCALE GENOMIC DNA]</scope>
    <source>
        <strain evidence="2 3">CCUG 51432</strain>
    </source>
</reference>
<comment type="caution">
    <text evidence="2">The sequence shown here is derived from an EMBL/GenBank/DDBJ whole genome shotgun (WGS) entry which is preliminary data.</text>
</comment>
<dbReference type="RefSeq" id="WP_126809264.1">
    <property type="nucleotide sequence ID" value="NZ_NGKA01000011.1"/>
</dbReference>